<dbReference type="Pfam" id="PF13966">
    <property type="entry name" value="zf-RVT"/>
    <property type="match status" value="1"/>
</dbReference>
<proteinExistence type="predicted"/>
<dbReference type="Gene3D" id="3.60.10.10">
    <property type="entry name" value="Endonuclease/exonuclease/phosphatase"/>
    <property type="match status" value="1"/>
</dbReference>
<sequence>MGGRNYPICITERKFGKLLGKIWLGPRDIDWLGTSVEKAVRYGVLRVLEGKARQGWSDFSLLCKNFWNRPAAVQADGGHDRRRRESGALVSENRMPRITQIDPKFEKHVTVAMNSALGVKENPTVKGNPEVNARVDIMLNLTLVCGLGVVSSPALTQTTISVPNATSPSIPKTHTWEMLLREGKRIFTPMIPPMPPIPLSANPFHALSETCLESAMGEQSVEVWDDEVSESPLPPEWSDNVVGGELEEFGCWEDEALWVEPLAISFPAIEKNTVKSAKAGAKRAMDAVPVAIKEPQSDWVMEQLKEFGLVLGASFEGFEDKIMDLLVKIDASSGVGSKGGNSQSRKSDKSRVSRELRNLISGIVSSGLVWGFSGVYGPLRAVERRLMWEELAGVSAWWDVPWCVGGDFNTVRYPSKRVGSSSFSPSMQDSLEFISSMGFIDLPLEGGTTTWSNCRSKSRLDRYLVTPSLENHFSKLTQRRLPHIVSDHFPILLSCGFMQRGKSPFRFENMWLKGEGFMGRIQQWWNSYNVSGSPSSILVQKLRLLKSDLRRWNVEEFGDVNLKKNELSIQGVVTSDQNEIGEGLVSFYSNLFSDDAVRRPLLDGLTFSSIDEEDSSVLDRPFMEEEVWEVVKVLAGDKAPGPNGFSMAFFKGFWATVKEDLMAAFHEFHAKGSFTRSINATFLVLIPKKLGAVECKDFRPISLITGVYKIIAKVLANQLRMILEKLISDSQNAFVGGRQTLDLVLITNESLDCRLKAGLPGVLCKLDIEKAYDHVNWNFLIYLLRRCGFSAKWRQWIFSCISTVRFSILVNGTSTGFFPNTRGLRQGDPLSPLLFLIIMEALNRMLGRAVEGGYISGFKAISRLKINLSKTELVAVGQVPNVYELAGILGCKVTALPLSYLGLPLGATFKQTSVWNNVIEKIEKRLAGWKRFYLSKGGHLTLLKSTLSSLPTYYLSLFPIPISVAHRIEKLQRDFLWGGLENEHKFHLVNWQQVCSPIQEGGLGIRKVAVFNKALLGKWLWRYATEPMALWRRVIDSKYGSQWGDWCSNRGQGAHGVSLRKHIRAGWECFSQFIKFKLGDGSRIKFWHDSWHGDHPLWNRYPVLFRLSRHPETSVADILHFDGPTPTWDIQFTRPMQDWEVDIVNSFMEILYSSPLRQGGLDVVCWTPSSREVFEVRSFYRALIQPASSAFPWRSVWKAKAPSKVAFFLWTASLGKILTTDNLRKRGIIIMDWCCMCKAGGESVNHLFIHCPVASDLWNMFFHLFGVLWVMPKGVVDLLSGWNGPSVRSEAGKIWKILLHCIMWCLWCERNARSFKGEETSIPALKFLCYKLCLNGLRLL</sequence>
<gene>
    <name evidence="2" type="ORF">FSB_LOCUS14251</name>
</gene>
<name>A0A2N9FHM1_FAGSY</name>
<reference evidence="2" key="1">
    <citation type="submission" date="2018-02" db="EMBL/GenBank/DDBJ databases">
        <authorList>
            <person name="Cohen D.B."/>
            <person name="Kent A.D."/>
        </authorList>
    </citation>
    <scope>NUCLEOTIDE SEQUENCE</scope>
</reference>
<feature type="domain" description="Reverse transcriptase" evidence="1">
    <location>
        <begin position="667"/>
        <end position="905"/>
    </location>
</feature>
<accession>A0A2N9FHM1</accession>
<dbReference type="EMBL" id="OIVN01000846">
    <property type="protein sequence ID" value="SPC86369.1"/>
    <property type="molecule type" value="Genomic_DNA"/>
</dbReference>
<evidence type="ECO:0000313" key="2">
    <source>
        <dbReference type="EMBL" id="SPC86369.1"/>
    </source>
</evidence>
<dbReference type="CDD" id="cd01650">
    <property type="entry name" value="RT_nLTR_like"/>
    <property type="match status" value="1"/>
</dbReference>
<organism evidence="2">
    <name type="scientific">Fagus sylvatica</name>
    <name type="common">Beechnut</name>
    <dbReference type="NCBI Taxonomy" id="28930"/>
    <lineage>
        <taxon>Eukaryota</taxon>
        <taxon>Viridiplantae</taxon>
        <taxon>Streptophyta</taxon>
        <taxon>Embryophyta</taxon>
        <taxon>Tracheophyta</taxon>
        <taxon>Spermatophyta</taxon>
        <taxon>Magnoliopsida</taxon>
        <taxon>eudicotyledons</taxon>
        <taxon>Gunneridae</taxon>
        <taxon>Pentapetalae</taxon>
        <taxon>rosids</taxon>
        <taxon>fabids</taxon>
        <taxon>Fagales</taxon>
        <taxon>Fagaceae</taxon>
        <taxon>Fagus</taxon>
    </lineage>
</organism>
<dbReference type="SUPFAM" id="SSF56672">
    <property type="entry name" value="DNA/RNA polymerases"/>
    <property type="match status" value="1"/>
</dbReference>
<dbReference type="InterPro" id="IPR043502">
    <property type="entry name" value="DNA/RNA_pol_sf"/>
</dbReference>
<dbReference type="PANTHER" id="PTHR33116">
    <property type="entry name" value="REVERSE TRANSCRIPTASE ZINC-BINDING DOMAIN-CONTAINING PROTEIN-RELATED-RELATED"/>
    <property type="match status" value="1"/>
</dbReference>
<dbReference type="InterPro" id="IPR026960">
    <property type="entry name" value="RVT-Znf"/>
</dbReference>
<dbReference type="PROSITE" id="PS50878">
    <property type="entry name" value="RT_POL"/>
    <property type="match status" value="1"/>
</dbReference>
<protein>
    <recommendedName>
        <fullName evidence="1">Reverse transcriptase domain-containing protein</fullName>
    </recommendedName>
</protein>
<dbReference type="PANTHER" id="PTHR33116:SF78">
    <property type="entry name" value="OS12G0587133 PROTEIN"/>
    <property type="match status" value="1"/>
</dbReference>
<dbReference type="SUPFAM" id="SSF56219">
    <property type="entry name" value="DNase I-like"/>
    <property type="match status" value="1"/>
</dbReference>
<evidence type="ECO:0000259" key="1">
    <source>
        <dbReference type="PROSITE" id="PS50878"/>
    </source>
</evidence>
<dbReference type="InterPro" id="IPR000477">
    <property type="entry name" value="RT_dom"/>
</dbReference>
<dbReference type="InterPro" id="IPR036691">
    <property type="entry name" value="Endo/exonu/phosph_ase_sf"/>
</dbReference>
<dbReference type="Pfam" id="PF00078">
    <property type="entry name" value="RVT_1"/>
    <property type="match status" value="1"/>
</dbReference>